<comment type="caution">
    <text evidence="1">The sequence shown here is derived from an EMBL/GenBank/DDBJ whole genome shotgun (WGS) entry which is preliminary data.</text>
</comment>
<evidence type="ECO:0000313" key="2">
    <source>
        <dbReference type="Proteomes" id="UP000075816"/>
    </source>
</evidence>
<dbReference type="RefSeq" id="WP_062623842.1">
    <property type="nucleotide sequence ID" value="NZ_CAXOUE010000005.1"/>
</dbReference>
<organism evidence="1 2">
    <name type="scientific">Fusobacterium necrophorum subsp. funduliforme</name>
    <dbReference type="NCBI Taxonomy" id="143387"/>
    <lineage>
        <taxon>Bacteria</taxon>
        <taxon>Fusobacteriati</taxon>
        <taxon>Fusobacteriota</taxon>
        <taxon>Fusobacteriia</taxon>
        <taxon>Fusobacteriales</taxon>
        <taxon>Fusobacteriaceae</taxon>
        <taxon>Fusobacterium</taxon>
    </lineage>
</organism>
<evidence type="ECO:0000313" key="1">
    <source>
        <dbReference type="EMBL" id="KYL02842.1"/>
    </source>
</evidence>
<dbReference type="Proteomes" id="UP000075816">
    <property type="component" value="Unassembled WGS sequence"/>
</dbReference>
<reference evidence="1 2" key="1">
    <citation type="submission" date="2016-03" db="EMBL/GenBank/DDBJ databases">
        <title>Comparative genomics of human isolates of Fusobacterium necrophorum.</title>
        <authorList>
            <person name="Jensen A."/>
            <person name="Bank S."/>
            <person name="Andersen P.S."/>
            <person name="Kristensen L.H."/>
            <person name="Prag J."/>
        </authorList>
    </citation>
    <scope>NUCLEOTIDE SEQUENCE [LARGE SCALE GENOMIC DNA]</scope>
    <source>
        <strain evidence="1 2">LS_1264</strain>
    </source>
</reference>
<name>A0A170MTU8_9FUSO</name>
<dbReference type="EMBL" id="LVEA01000064">
    <property type="protein sequence ID" value="KYL02842.1"/>
    <property type="molecule type" value="Genomic_DNA"/>
</dbReference>
<protein>
    <submittedName>
        <fullName evidence="1">Uncharacterized protein</fullName>
    </submittedName>
</protein>
<sequence length="226" mass="25850">MWSTIFAIAGAGSSILNGYNNGKNARKIAKIQKETAEIQFEYNKKQVKEAAETNIRGALRQYVGAREELYDKKEKARIGLSFSSQMKGTEKEDNSYVTDSKNKLNSEFEENLRTLLDNQKNDLYNIEKQGVSQMYQVQGDYNNAISNINNTQIKAQQEADKMVTDGFMKLAKLGMEAWNSREPRNSTKQETPTRFEQSYHWSWGQKAYNPKTGNVFSGFRFNKGGF</sequence>
<gene>
    <name evidence="1" type="ORF">A2J07_07105</name>
</gene>
<dbReference type="AlphaFoldDB" id="A0A170MTU8"/>
<dbReference type="GeneID" id="75075482"/>
<proteinExistence type="predicted"/>
<accession>A0A170MTU8</accession>